<reference evidence="5 6" key="1">
    <citation type="submission" date="2006-08" db="EMBL/GenBank/DDBJ databases">
        <title>Complete sequence of Shewanella frigidimarina NCIMB 400.</title>
        <authorList>
            <consortium name="US DOE Joint Genome Institute"/>
            <person name="Copeland A."/>
            <person name="Lucas S."/>
            <person name="Lapidus A."/>
            <person name="Barry K."/>
            <person name="Detter J.C."/>
            <person name="Glavina del Rio T."/>
            <person name="Hammon N."/>
            <person name="Israni S."/>
            <person name="Dalin E."/>
            <person name="Tice H."/>
            <person name="Pitluck S."/>
            <person name="Fredrickson J.K."/>
            <person name="Kolker E."/>
            <person name="McCuel L.A."/>
            <person name="DiChristina T."/>
            <person name="Nealson K.H."/>
            <person name="Newman D."/>
            <person name="Tiedje J.M."/>
            <person name="Zhou J."/>
            <person name="Romine M.F."/>
            <person name="Culley D.E."/>
            <person name="Serres M."/>
            <person name="Chertkov O."/>
            <person name="Brettin T."/>
            <person name="Bruce D."/>
            <person name="Han C."/>
            <person name="Tapia R."/>
            <person name="Gilna P."/>
            <person name="Schmutz J."/>
            <person name="Larimer F."/>
            <person name="Land M."/>
            <person name="Hauser L."/>
            <person name="Kyrpides N."/>
            <person name="Mikhailova N."/>
            <person name="Richardson P."/>
        </authorList>
    </citation>
    <scope>NUCLEOTIDE SEQUENCE [LARGE SCALE GENOMIC DNA]</scope>
    <source>
        <strain evidence="5 6">NCIMB 400</strain>
    </source>
</reference>
<keyword evidence="1" id="KW-0813">Transport</keyword>
<dbReference type="eggNOG" id="COG1131">
    <property type="taxonomic scope" value="Bacteria"/>
</dbReference>
<evidence type="ECO:0000259" key="4">
    <source>
        <dbReference type="PROSITE" id="PS50893"/>
    </source>
</evidence>
<dbReference type="RefSeq" id="WP_011637161.1">
    <property type="nucleotide sequence ID" value="NC_008345.1"/>
</dbReference>
<dbReference type="EMBL" id="CP000447">
    <property type="protein sequence ID" value="ABI71545.1"/>
    <property type="molecule type" value="Genomic_DNA"/>
</dbReference>
<dbReference type="PANTHER" id="PTHR42939">
    <property type="entry name" value="ABC TRANSPORTER ATP-BINDING PROTEIN ALBC-RELATED"/>
    <property type="match status" value="1"/>
</dbReference>
<dbReference type="STRING" id="318167.Sfri_1694"/>
<dbReference type="InterPro" id="IPR017871">
    <property type="entry name" value="ABC_transporter-like_CS"/>
</dbReference>
<dbReference type="Pfam" id="PF00005">
    <property type="entry name" value="ABC_tran"/>
    <property type="match status" value="1"/>
</dbReference>
<dbReference type="PANTHER" id="PTHR42939:SF1">
    <property type="entry name" value="ABC TRANSPORTER ATP-BINDING PROTEIN ALBC-RELATED"/>
    <property type="match status" value="1"/>
</dbReference>
<organism evidence="5 6">
    <name type="scientific">Shewanella frigidimarina (strain NCIMB 400)</name>
    <dbReference type="NCBI Taxonomy" id="318167"/>
    <lineage>
        <taxon>Bacteria</taxon>
        <taxon>Pseudomonadati</taxon>
        <taxon>Pseudomonadota</taxon>
        <taxon>Gammaproteobacteria</taxon>
        <taxon>Alteromonadales</taxon>
        <taxon>Shewanellaceae</taxon>
        <taxon>Shewanella</taxon>
    </lineage>
</organism>
<dbReference type="AlphaFoldDB" id="Q083M0"/>
<dbReference type="GO" id="GO:0016887">
    <property type="term" value="F:ATP hydrolysis activity"/>
    <property type="evidence" value="ECO:0007669"/>
    <property type="project" value="InterPro"/>
</dbReference>
<dbReference type="HOGENOM" id="CLU_000604_1_2_6"/>
<dbReference type="OrthoDB" id="9781337at2"/>
<dbReference type="InterPro" id="IPR027417">
    <property type="entry name" value="P-loop_NTPase"/>
</dbReference>
<dbReference type="KEGG" id="sfr:Sfri_1694"/>
<dbReference type="GeneID" id="41837060"/>
<keyword evidence="2" id="KW-0547">Nucleotide-binding</keyword>
<dbReference type="Proteomes" id="UP000000684">
    <property type="component" value="Chromosome"/>
</dbReference>
<dbReference type="Gene3D" id="3.40.50.300">
    <property type="entry name" value="P-loop containing nucleotide triphosphate hydrolases"/>
    <property type="match status" value="1"/>
</dbReference>
<evidence type="ECO:0000313" key="5">
    <source>
        <dbReference type="EMBL" id="ABI71545.1"/>
    </source>
</evidence>
<dbReference type="GO" id="GO:0005524">
    <property type="term" value="F:ATP binding"/>
    <property type="evidence" value="ECO:0007669"/>
    <property type="project" value="UniProtKB-KW"/>
</dbReference>
<evidence type="ECO:0000256" key="2">
    <source>
        <dbReference type="ARBA" id="ARBA00022741"/>
    </source>
</evidence>
<feature type="domain" description="ABC transporter" evidence="4">
    <location>
        <begin position="4"/>
        <end position="231"/>
    </location>
</feature>
<evidence type="ECO:0000256" key="1">
    <source>
        <dbReference type="ARBA" id="ARBA00022448"/>
    </source>
</evidence>
<dbReference type="SUPFAM" id="SSF52540">
    <property type="entry name" value="P-loop containing nucleoside triphosphate hydrolases"/>
    <property type="match status" value="1"/>
</dbReference>
<evidence type="ECO:0000256" key="3">
    <source>
        <dbReference type="ARBA" id="ARBA00022840"/>
    </source>
</evidence>
<keyword evidence="6" id="KW-1185">Reference proteome</keyword>
<gene>
    <name evidence="5" type="ordered locus">Sfri_1694</name>
</gene>
<dbReference type="PROSITE" id="PS00211">
    <property type="entry name" value="ABC_TRANSPORTER_1"/>
    <property type="match status" value="1"/>
</dbReference>
<proteinExistence type="predicted"/>
<dbReference type="PROSITE" id="PS50893">
    <property type="entry name" value="ABC_TRANSPORTER_2"/>
    <property type="match status" value="1"/>
</dbReference>
<dbReference type="SMART" id="SM00382">
    <property type="entry name" value="AAA"/>
    <property type="match status" value="1"/>
</dbReference>
<name>Q083M0_SHEFN</name>
<dbReference type="InterPro" id="IPR003593">
    <property type="entry name" value="AAA+_ATPase"/>
</dbReference>
<dbReference type="InterPro" id="IPR051782">
    <property type="entry name" value="ABC_Transporter_VariousFunc"/>
</dbReference>
<accession>Q083M0</accession>
<dbReference type="InterPro" id="IPR003439">
    <property type="entry name" value="ABC_transporter-like_ATP-bd"/>
</dbReference>
<protein>
    <submittedName>
        <fullName evidence="5">ABC transporter related</fullName>
    </submittedName>
</protein>
<keyword evidence="3" id="KW-0067">ATP-binding</keyword>
<evidence type="ECO:0000313" key="6">
    <source>
        <dbReference type="Proteomes" id="UP000000684"/>
    </source>
</evidence>
<sequence length="299" mass="32605">MSIIQCDNLSKQYGNKLALDTVSLTLTQGAPIALVGPNGAGKTTLFSLLCGYIQPTSGSVSILGHKPGSKALQGLLSALPQDAALDPNFSIVSQLQFFAQLQGMTAAAAKQEALRVLTLVDLSDSAEAKPKSLSHGMSKRVSIAQALMGSPKIVLLDEPTAGLDPANAKKIRQIVKELSDHTTFVISSHNLDELEKLCDQVVYLEHGKLQQSVSIKANQATDFITLTMKQCDMDSLHQQLLGLNDIIEVRRIGDEQYVIEYQKQSSFAIEIQLFELFTANQWQYKAILKGRTLEETLFS</sequence>